<feature type="binding site" evidence="12">
    <location>
        <position position="527"/>
    </location>
    <ligand>
        <name>Zn(2+)</name>
        <dbReference type="ChEBI" id="CHEBI:29105"/>
    </ligand>
</feature>
<keyword evidence="17" id="KW-1185">Reference proteome</keyword>
<dbReference type="FunFam" id="3.30.160.60:FF:000176">
    <property type="entry name" value="zinc finger protein 70"/>
    <property type="match status" value="1"/>
</dbReference>
<dbReference type="Gene3D" id="3.30.160.60">
    <property type="entry name" value="Classic Zinc Finger"/>
    <property type="match status" value="11"/>
</dbReference>
<dbReference type="FunFam" id="3.30.160.60:FF:000145">
    <property type="entry name" value="Zinc finger protein 574"/>
    <property type="match status" value="1"/>
</dbReference>
<feature type="compositionally biased region" description="Basic and acidic residues" evidence="13">
    <location>
        <begin position="612"/>
        <end position="640"/>
    </location>
</feature>
<gene>
    <name evidence="16" type="ORF">GEV33_011839</name>
</gene>
<accession>A0A8J6L472</accession>
<evidence type="ECO:0000256" key="8">
    <source>
        <dbReference type="ARBA" id="ARBA00023125"/>
    </source>
</evidence>
<evidence type="ECO:0000256" key="7">
    <source>
        <dbReference type="ARBA" id="ARBA00023015"/>
    </source>
</evidence>
<feature type="binding site" evidence="12">
    <location>
        <position position="579"/>
    </location>
    <ligand>
        <name>Zn(2+)</name>
        <dbReference type="ChEBI" id="CHEBI:29105"/>
    </ligand>
</feature>
<feature type="domain" description="C2H2-type" evidence="14">
    <location>
        <begin position="1117"/>
        <end position="1146"/>
    </location>
</feature>
<dbReference type="InterPro" id="IPR018609">
    <property type="entry name" value="Bud13"/>
</dbReference>
<evidence type="ECO:0000313" key="16">
    <source>
        <dbReference type="EMBL" id="KAH0810954.1"/>
    </source>
</evidence>
<feature type="domain" description="C2H2-type" evidence="14">
    <location>
        <begin position="947"/>
        <end position="974"/>
    </location>
</feature>
<dbReference type="FunFam" id="3.30.160.60:FF:000624">
    <property type="entry name" value="zinc finger protein 697"/>
    <property type="match status" value="2"/>
</dbReference>
<evidence type="ECO:0000256" key="5">
    <source>
        <dbReference type="ARBA" id="ARBA00022771"/>
    </source>
</evidence>
<feature type="domain" description="C2H2-type" evidence="14">
    <location>
        <begin position="862"/>
        <end position="889"/>
    </location>
</feature>
<dbReference type="PROSITE" id="PS51915">
    <property type="entry name" value="ZAD"/>
    <property type="match status" value="1"/>
</dbReference>
<evidence type="ECO:0000256" key="9">
    <source>
        <dbReference type="ARBA" id="ARBA00023163"/>
    </source>
</evidence>
<evidence type="ECO:0000256" key="11">
    <source>
        <dbReference type="PROSITE-ProRule" id="PRU00042"/>
    </source>
</evidence>
<keyword evidence="6 12" id="KW-0862">Zinc</keyword>
<dbReference type="GO" id="GO:0000978">
    <property type="term" value="F:RNA polymerase II cis-regulatory region sequence-specific DNA binding"/>
    <property type="evidence" value="ECO:0007669"/>
    <property type="project" value="TreeGrafter"/>
</dbReference>
<feature type="domain" description="C2H2-type" evidence="14">
    <location>
        <begin position="1003"/>
        <end position="1031"/>
    </location>
</feature>
<feature type="domain" description="C2H2-type" evidence="14">
    <location>
        <begin position="919"/>
        <end position="946"/>
    </location>
</feature>
<comment type="similarity">
    <text evidence="2">Belongs to the krueppel C2H2-type zinc-finger protein family.</text>
</comment>
<keyword evidence="3 12" id="KW-0479">Metal-binding</keyword>
<dbReference type="GO" id="GO:0001228">
    <property type="term" value="F:DNA-binding transcription activator activity, RNA polymerase II-specific"/>
    <property type="evidence" value="ECO:0007669"/>
    <property type="project" value="TreeGrafter"/>
</dbReference>
<dbReference type="Pfam" id="PF00096">
    <property type="entry name" value="zf-C2H2"/>
    <property type="match status" value="9"/>
</dbReference>
<feature type="domain" description="C2H2-type" evidence="14">
    <location>
        <begin position="803"/>
        <end position="830"/>
    </location>
</feature>
<dbReference type="PANTHER" id="PTHR24393:SF15">
    <property type="entry name" value="IP01243P-RELATED"/>
    <property type="match status" value="1"/>
</dbReference>
<keyword evidence="5 11" id="KW-0863">Zinc-finger</keyword>
<feature type="domain" description="C2H2-type" evidence="14">
    <location>
        <begin position="890"/>
        <end position="912"/>
    </location>
</feature>
<feature type="binding site" evidence="12">
    <location>
        <position position="524"/>
    </location>
    <ligand>
        <name>Zn(2+)</name>
        <dbReference type="ChEBI" id="CHEBI:29105"/>
    </ligand>
</feature>
<feature type="binding site" evidence="12">
    <location>
        <position position="576"/>
    </location>
    <ligand>
        <name>Zn(2+)</name>
        <dbReference type="ChEBI" id="CHEBI:29105"/>
    </ligand>
</feature>
<sequence>MTSISQKEYLKKYLGIGKAPGEKRKKKKKITGSRVQIIDDDADANLPTHIIEDDPLIVNEDAPQIVAIIDERPPSLRVDEKTKNPLWQPIGSVDTLNGAEQKPTIAGFKIAPKINDKQFAHPADVLLPKRRKREHDDDYSPPRKSRDDNSPPRKFRGDSSPLRNILIKEERRSESRLDDNYPSKSRTVDDDDNSPPRRSRIVDDDNSPPRRTRIVDDDSSPPIKRRTVDDRSLPRRSRIVNDNSPRRRNRRVDQDNSPPRRSRSTTVERSRTPDSSPPRRVRKSDEKSRHQRPEERKVKSEGEEKRPKKMDKTLDGKAAGLQDARLLVEETKKFRSREEQMFKTLPKEASGENAETVHRDRKTGKIRNLEEEEEHQRKKREEEEKNKEKYLRWGRGLVQVESRDQQIRDELHEMSKPLARYADDEDLERYLKEQEREGDPMLAYIRGKKRKDKAKAGVVEKPQFEGQFMPNRFGIKPGHRWDGVDRSNGYEKKWFEVQNAKKAQQEDTYKWSTEDIMSSANILCLVCNSSCVSSRNSIQIFNKETKTNSDTPLIDTLTKVLNKDLTEESAHSPVICKKCFKLFDEVDELEHRLREIKDELVNNYTNTTTRHKNGDSQMEERDASAKSDSNKENELPRKILDIPSSDDDTTQVMEKHQLQTIEDIEMELVKMHGGIENVEAVKEFPAGEIIDSGAVDHSSDSDYEPPVSLDNSFNSKNNTEVKVKMEPSLDGGGSGSERPNILRKKPASVDAVKIKEEPVQVQPMVARQDSLFTCLVCQGEETVAGDVRAITAHMKTAHDIRLYICDVCGQDFRKRNELSAHLDEHVAAEEGDFQCEVCNRIFSNLRLFRIHRRMHYPQNKAWPCDTCGKKYSSRNLLEEHINTHTGVRPYVCQQCGKDFASKYTFRAHEKTHEVRPRPFACSQCPKTFLSQQNLIQHERTHSGIKEFSCHLCGKRFGSAHNLEVHSIVHTGYRPFVCQICNKAFARKAEIRDHERTHTGERPYQCEMCGATFSQRSNLQSHKRATHLDDKRYVCVDCGKGFKRRRLLDYHMKAAHTGERPFKCNVCDATFVYPEHFKKHRRIHTGEKPFLCEVCGKAFNSRDNRNAHRFVHSDKKPYECLVCGAGFMRKPLLYQHMQTQGHLNDTIVVNQPRLTTDDDQLVTVNSRGEMEIVDPMSLAEAVDGDAGVAEDSKLYISEHILQSPAEQDQTESDALETVEHIIIDGQHIRFENEDEDMDGITGETLAESETQIIETPDGPVQLVRVRIPNEHGEEEEAWIKIVPE</sequence>
<evidence type="ECO:0000259" key="14">
    <source>
        <dbReference type="PROSITE" id="PS50157"/>
    </source>
</evidence>
<evidence type="ECO:0008006" key="18">
    <source>
        <dbReference type="Google" id="ProtNLM"/>
    </source>
</evidence>
<keyword evidence="9" id="KW-0804">Transcription</keyword>
<dbReference type="SUPFAM" id="SSF57667">
    <property type="entry name" value="beta-beta-alpha zinc fingers"/>
    <property type="match status" value="6"/>
</dbReference>
<dbReference type="SMART" id="SM00355">
    <property type="entry name" value="ZnF_C2H2"/>
    <property type="match status" value="13"/>
</dbReference>
<protein>
    <recommendedName>
        <fullName evidence="18">BUD13 homolog</fullName>
    </recommendedName>
</protein>
<dbReference type="GO" id="GO:0032502">
    <property type="term" value="P:developmental process"/>
    <property type="evidence" value="ECO:0007669"/>
    <property type="project" value="UniProtKB-ARBA"/>
</dbReference>
<dbReference type="InterPro" id="IPR012934">
    <property type="entry name" value="Znf_AD"/>
</dbReference>
<feature type="region of interest" description="Disordered" evidence="13">
    <location>
        <begin position="605"/>
        <end position="653"/>
    </location>
</feature>
<name>A0A8J6L472_TENMO</name>
<feature type="compositionally biased region" description="Basic and acidic residues" evidence="13">
    <location>
        <begin position="374"/>
        <end position="387"/>
    </location>
</feature>
<feature type="compositionally biased region" description="Basic and acidic residues" evidence="13">
    <location>
        <begin position="283"/>
        <end position="315"/>
    </location>
</feature>
<dbReference type="PANTHER" id="PTHR24393">
    <property type="entry name" value="ZINC FINGER PROTEIN"/>
    <property type="match status" value="1"/>
</dbReference>
<evidence type="ECO:0000256" key="6">
    <source>
        <dbReference type="ARBA" id="ARBA00022833"/>
    </source>
</evidence>
<keyword evidence="7" id="KW-0805">Transcription regulation</keyword>
<dbReference type="Gene3D" id="3.40.1800.20">
    <property type="match status" value="1"/>
</dbReference>
<dbReference type="InterPro" id="IPR036236">
    <property type="entry name" value="Znf_C2H2_sf"/>
</dbReference>
<organism evidence="16 17">
    <name type="scientific">Tenebrio molitor</name>
    <name type="common">Yellow mealworm beetle</name>
    <dbReference type="NCBI Taxonomy" id="7067"/>
    <lineage>
        <taxon>Eukaryota</taxon>
        <taxon>Metazoa</taxon>
        <taxon>Ecdysozoa</taxon>
        <taxon>Arthropoda</taxon>
        <taxon>Hexapoda</taxon>
        <taxon>Insecta</taxon>
        <taxon>Pterygota</taxon>
        <taxon>Neoptera</taxon>
        <taxon>Endopterygota</taxon>
        <taxon>Coleoptera</taxon>
        <taxon>Polyphaga</taxon>
        <taxon>Cucujiformia</taxon>
        <taxon>Tenebrionidae</taxon>
        <taxon>Tenebrio</taxon>
    </lineage>
</organism>
<feature type="domain" description="C2H2-type" evidence="14">
    <location>
        <begin position="1089"/>
        <end position="1116"/>
    </location>
</feature>
<feature type="region of interest" description="Disordered" evidence="13">
    <location>
        <begin position="79"/>
        <end position="387"/>
    </location>
</feature>
<evidence type="ECO:0000256" key="1">
    <source>
        <dbReference type="ARBA" id="ARBA00004123"/>
    </source>
</evidence>
<dbReference type="FunFam" id="3.30.160.60:FF:000446">
    <property type="entry name" value="Zinc finger protein"/>
    <property type="match status" value="1"/>
</dbReference>
<dbReference type="Pfam" id="PF09736">
    <property type="entry name" value="Bud13"/>
    <property type="match status" value="1"/>
</dbReference>
<feature type="domain" description="C2H2-type" evidence="14">
    <location>
        <begin position="1061"/>
        <end position="1088"/>
    </location>
</feature>
<comment type="subcellular location">
    <subcellularLocation>
        <location evidence="1">Nucleus</location>
    </subcellularLocation>
</comment>
<evidence type="ECO:0000256" key="13">
    <source>
        <dbReference type="SAM" id="MobiDB-lite"/>
    </source>
</evidence>
<feature type="compositionally biased region" description="Basic and acidic residues" evidence="13">
    <location>
        <begin position="326"/>
        <end position="358"/>
    </location>
</feature>
<dbReference type="FunFam" id="3.30.160.60:FF:000202">
    <property type="entry name" value="Zinc finger protein 574"/>
    <property type="match status" value="1"/>
</dbReference>
<dbReference type="InterPro" id="IPR013087">
    <property type="entry name" value="Znf_C2H2_type"/>
</dbReference>
<proteinExistence type="inferred from homology"/>
<feature type="region of interest" description="Disordered" evidence="13">
    <location>
        <begin position="692"/>
        <end position="715"/>
    </location>
</feature>
<dbReference type="PROSITE" id="PS00028">
    <property type="entry name" value="ZINC_FINGER_C2H2_1"/>
    <property type="match status" value="12"/>
</dbReference>
<dbReference type="Proteomes" id="UP000719412">
    <property type="component" value="Unassembled WGS sequence"/>
</dbReference>
<evidence type="ECO:0000313" key="17">
    <source>
        <dbReference type="Proteomes" id="UP000719412"/>
    </source>
</evidence>
<evidence type="ECO:0000256" key="12">
    <source>
        <dbReference type="PROSITE-ProRule" id="PRU01263"/>
    </source>
</evidence>
<feature type="domain" description="ZAD" evidence="15">
    <location>
        <begin position="522"/>
        <end position="603"/>
    </location>
</feature>
<evidence type="ECO:0000256" key="2">
    <source>
        <dbReference type="ARBA" id="ARBA00006991"/>
    </source>
</evidence>
<keyword evidence="8" id="KW-0238">DNA-binding</keyword>
<feature type="domain" description="C2H2-type" evidence="14">
    <location>
        <begin position="1032"/>
        <end position="1060"/>
    </location>
</feature>
<dbReference type="Pfam" id="PF13912">
    <property type="entry name" value="zf-C2H2_6"/>
    <property type="match status" value="1"/>
</dbReference>
<feature type="domain" description="C2H2-type" evidence="14">
    <location>
        <begin position="833"/>
        <end position="860"/>
    </location>
</feature>
<feature type="compositionally biased region" description="Basic and acidic residues" evidence="13">
    <location>
        <begin position="166"/>
        <end position="181"/>
    </location>
</feature>
<evidence type="ECO:0000259" key="15">
    <source>
        <dbReference type="PROSITE" id="PS51915"/>
    </source>
</evidence>
<dbReference type="GO" id="GO:0005634">
    <property type="term" value="C:nucleus"/>
    <property type="evidence" value="ECO:0007669"/>
    <property type="project" value="UniProtKB-SubCell"/>
</dbReference>
<comment type="caution">
    <text evidence="16">The sequence shown here is derived from an EMBL/GenBank/DDBJ whole genome shotgun (WGS) entry which is preliminary data.</text>
</comment>
<keyword evidence="10" id="KW-0539">Nucleus</keyword>
<keyword evidence="4" id="KW-0677">Repeat</keyword>
<evidence type="ECO:0000256" key="10">
    <source>
        <dbReference type="ARBA" id="ARBA00023242"/>
    </source>
</evidence>
<evidence type="ECO:0000256" key="4">
    <source>
        <dbReference type="ARBA" id="ARBA00022737"/>
    </source>
</evidence>
<dbReference type="GO" id="GO:0008270">
    <property type="term" value="F:zinc ion binding"/>
    <property type="evidence" value="ECO:0007669"/>
    <property type="project" value="UniProtKB-UniRule"/>
</dbReference>
<dbReference type="PROSITE" id="PS50157">
    <property type="entry name" value="ZINC_FINGER_C2H2_2"/>
    <property type="match status" value="12"/>
</dbReference>
<feature type="compositionally biased region" description="Basic and acidic residues" evidence="13">
    <location>
        <begin position="134"/>
        <end position="157"/>
    </location>
</feature>
<evidence type="ECO:0000256" key="3">
    <source>
        <dbReference type="ARBA" id="ARBA00022723"/>
    </source>
</evidence>
<reference evidence="16" key="1">
    <citation type="journal article" date="2020" name="J Insects Food Feed">
        <title>The yellow mealworm (Tenebrio molitor) genome: a resource for the emerging insects as food and feed industry.</title>
        <authorList>
            <person name="Eriksson T."/>
            <person name="Andere A."/>
            <person name="Kelstrup H."/>
            <person name="Emery V."/>
            <person name="Picard C."/>
        </authorList>
    </citation>
    <scope>NUCLEOTIDE SEQUENCE</scope>
    <source>
        <strain evidence="16">Stoneville</strain>
        <tissue evidence="16">Whole head</tissue>
    </source>
</reference>
<feature type="domain" description="C2H2-type" evidence="14">
    <location>
        <begin position="975"/>
        <end position="1002"/>
    </location>
</feature>
<reference evidence="16" key="2">
    <citation type="submission" date="2021-08" db="EMBL/GenBank/DDBJ databases">
        <authorList>
            <person name="Eriksson T."/>
        </authorList>
    </citation>
    <scope>NUCLEOTIDE SEQUENCE</scope>
    <source>
        <strain evidence="16">Stoneville</strain>
        <tissue evidence="16">Whole head</tissue>
    </source>
</reference>
<dbReference type="EMBL" id="JABDTM020027143">
    <property type="protein sequence ID" value="KAH0810954.1"/>
    <property type="molecule type" value="Genomic_DNA"/>
</dbReference>